<gene>
    <name evidence="2" type="ORF">CC84DRAFT_1179658</name>
</gene>
<dbReference type="RefSeq" id="XP_018031972.1">
    <property type="nucleotide sequence ID" value="XM_018180428.1"/>
</dbReference>
<dbReference type="Proteomes" id="UP000077069">
    <property type="component" value="Unassembled WGS sequence"/>
</dbReference>
<name>A0A177C4F5_9PLEO</name>
<dbReference type="AlphaFoldDB" id="A0A177C4F5"/>
<reference evidence="2 3" key="1">
    <citation type="submission" date="2016-05" db="EMBL/GenBank/DDBJ databases">
        <title>Comparative analysis of secretome profiles of manganese(II)-oxidizing ascomycete fungi.</title>
        <authorList>
            <consortium name="DOE Joint Genome Institute"/>
            <person name="Zeiner C.A."/>
            <person name="Purvine S.O."/>
            <person name="Zink E.M."/>
            <person name="Wu S."/>
            <person name="Pasa-Tolic L."/>
            <person name="Chaput D.L."/>
            <person name="Haridas S."/>
            <person name="Grigoriev I.V."/>
            <person name="Santelli C.M."/>
            <person name="Hansel C.M."/>
        </authorList>
    </citation>
    <scope>NUCLEOTIDE SEQUENCE [LARGE SCALE GENOMIC DNA]</scope>
    <source>
        <strain evidence="2 3">AP3s5-JAC2a</strain>
    </source>
</reference>
<organism evidence="2 3">
    <name type="scientific">Paraphaeosphaeria sporulosa</name>
    <dbReference type="NCBI Taxonomy" id="1460663"/>
    <lineage>
        <taxon>Eukaryota</taxon>
        <taxon>Fungi</taxon>
        <taxon>Dikarya</taxon>
        <taxon>Ascomycota</taxon>
        <taxon>Pezizomycotina</taxon>
        <taxon>Dothideomycetes</taxon>
        <taxon>Pleosporomycetidae</taxon>
        <taxon>Pleosporales</taxon>
        <taxon>Massarineae</taxon>
        <taxon>Didymosphaeriaceae</taxon>
        <taxon>Paraphaeosphaeria</taxon>
    </lineage>
</organism>
<dbReference type="EMBL" id="KV441557">
    <property type="protein sequence ID" value="OAG01607.1"/>
    <property type="molecule type" value="Genomic_DNA"/>
</dbReference>
<protein>
    <submittedName>
        <fullName evidence="2">Uncharacterized protein</fullName>
    </submittedName>
</protein>
<sequence length="187" mass="19250">MAERRPSQRSLFAVPAGADAWTMRGNDCTRMCACSESPWPARLRSESRAATPARVDTPRISDPFAMPSRAYSCTRRVVSAWWSGGPSAATLSPAASGDPHGRPVSHQTCPLDAGSGTMQPIPMRHALSGPGAATAISAQAAGDCAAPTSLPVHCHGPIPAAATLSHPGIVVSISAPKSTTTAIFSSH</sequence>
<keyword evidence="3" id="KW-1185">Reference proteome</keyword>
<proteinExistence type="predicted"/>
<dbReference type="InParanoid" id="A0A177C4F5"/>
<accession>A0A177C4F5</accession>
<evidence type="ECO:0000256" key="1">
    <source>
        <dbReference type="SAM" id="MobiDB-lite"/>
    </source>
</evidence>
<dbReference type="GeneID" id="28763914"/>
<feature type="region of interest" description="Disordered" evidence="1">
    <location>
        <begin position="88"/>
        <end position="109"/>
    </location>
</feature>
<evidence type="ECO:0000313" key="3">
    <source>
        <dbReference type="Proteomes" id="UP000077069"/>
    </source>
</evidence>
<evidence type="ECO:0000313" key="2">
    <source>
        <dbReference type="EMBL" id="OAG01607.1"/>
    </source>
</evidence>